<dbReference type="InterPro" id="IPR036291">
    <property type="entry name" value="NAD(P)-bd_dom_sf"/>
</dbReference>
<dbReference type="Pfam" id="PF13561">
    <property type="entry name" value="adh_short_C2"/>
    <property type="match status" value="1"/>
</dbReference>
<keyword evidence="4" id="KW-1185">Reference proteome</keyword>
<dbReference type="PANTHER" id="PTHR42760:SF50">
    <property type="entry name" value="SHORT-CHAIN DEHYDROGENASE-RELATED"/>
    <property type="match status" value="1"/>
</dbReference>
<name>A0AAC9LFU5_9PSEU</name>
<proteinExistence type="inferred from homology"/>
<dbReference type="KEGG" id="acad:UA74_20350"/>
<dbReference type="PRINTS" id="PR00080">
    <property type="entry name" value="SDRFAMILY"/>
</dbReference>
<reference evidence="4" key="1">
    <citation type="submission" date="2016-06" db="EMBL/GenBank/DDBJ databases">
        <title>Complete genome sequence of Actinoalloteichus fjordicus DSM 46855 (=ADI127-17), type strain of the new species Actinoalloteichus fjordicus.</title>
        <authorList>
            <person name="Ruckert C."/>
            <person name="Nouioui I."/>
            <person name="Willmese J."/>
            <person name="van Wezel G."/>
            <person name="Klenk H.-P."/>
            <person name="Kalinowski J."/>
            <person name="Zotchev S.B."/>
        </authorList>
    </citation>
    <scope>NUCLEOTIDE SEQUENCE [LARGE SCALE GENOMIC DNA]</scope>
    <source>
        <strain evidence="4">ADI127-7</strain>
    </source>
</reference>
<accession>A0AAC9LFU5</accession>
<dbReference type="Gene3D" id="3.40.50.720">
    <property type="entry name" value="NAD(P)-binding Rossmann-like Domain"/>
    <property type="match status" value="1"/>
</dbReference>
<organism evidence="3 4">
    <name type="scientific">Actinoalloteichus fjordicus</name>
    <dbReference type="NCBI Taxonomy" id="1612552"/>
    <lineage>
        <taxon>Bacteria</taxon>
        <taxon>Bacillati</taxon>
        <taxon>Actinomycetota</taxon>
        <taxon>Actinomycetes</taxon>
        <taxon>Pseudonocardiales</taxon>
        <taxon>Pseudonocardiaceae</taxon>
        <taxon>Actinoalloteichus</taxon>
    </lineage>
</organism>
<evidence type="ECO:0000313" key="3">
    <source>
        <dbReference type="EMBL" id="APU16095.1"/>
    </source>
</evidence>
<dbReference type="SUPFAM" id="SSF51735">
    <property type="entry name" value="NAD(P)-binding Rossmann-fold domains"/>
    <property type="match status" value="1"/>
</dbReference>
<dbReference type="PRINTS" id="PR00081">
    <property type="entry name" value="GDHRDH"/>
</dbReference>
<dbReference type="PANTHER" id="PTHR42760">
    <property type="entry name" value="SHORT-CHAIN DEHYDROGENASES/REDUCTASES FAMILY MEMBER"/>
    <property type="match status" value="1"/>
</dbReference>
<gene>
    <name evidence="3" type="ORF">UA74_20350</name>
</gene>
<dbReference type="InterPro" id="IPR002347">
    <property type="entry name" value="SDR_fam"/>
</dbReference>
<evidence type="ECO:0008006" key="5">
    <source>
        <dbReference type="Google" id="ProtNLM"/>
    </source>
</evidence>
<dbReference type="GO" id="GO:0016616">
    <property type="term" value="F:oxidoreductase activity, acting on the CH-OH group of donors, NAD or NADP as acceptor"/>
    <property type="evidence" value="ECO:0007669"/>
    <property type="project" value="TreeGrafter"/>
</dbReference>
<dbReference type="Proteomes" id="UP000185511">
    <property type="component" value="Chromosome"/>
</dbReference>
<comment type="similarity">
    <text evidence="1">Belongs to the short-chain dehydrogenases/reductases (SDR) family.</text>
</comment>
<dbReference type="FunFam" id="3.40.50.720:FF:000084">
    <property type="entry name" value="Short-chain dehydrogenase reductase"/>
    <property type="match status" value="1"/>
</dbReference>
<sequence length="249" mass="25146">MTTQQAARVALVTGGSRGIGAATARALADAGLDVVISYAASADKAQEVVRDLQSRGVRAAAHRADQSDSRQVAELVDTVAATFGRLDVLVNNAGVAVNGAVDDPEPDTAAFDRQVVVNLGGVVTAIRAATRVLGRGGRIITVGSTLAARAGFPNLADYAATKAAVTGYSRGAARDLAAREITVNVVQVGPVATDMNPPQGGWADQQRATVALGRFGTPEEIAAGIVFLASPGASFITGSVLTIDGGVLA</sequence>
<evidence type="ECO:0000256" key="2">
    <source>
        <dbReference type="ARBA" id="ARBA00023002"/>
    </source>
</evidence>
<protein>
    <recommendedName>
        <fullName evidence="5">Oxidoreductase</fullName>
    </recommendedName>
</protein>
<dbReference type="AlphaFoldDB" id="A0AAC9LFU5"/>
<dbReference type="EMBL" id="CP016076">
    <property type="protein sequence ID" value="APU16095.1"/>
    <property type="molecule type" value="Genomic_DNA"/>
</dbReference>
<keyword evidence="2 3" id="KW-0560">Oxidoreductase</keyword>
<dbReference type="RefSeq" id="WP_075765220.1">
    <property type="nucleotide sequence ID" value="NZ_CP016076.1"/>
</dbReference>
<evidence type="ECO:0000313" key="4">
    <source>
        <dbReference type="Proteomes" id="UP000185511"/>
    </source>
</evidence>
<evidence type="ECO:0000256" key="1">
    <source>
        <dbReference type="ARBA" id="ARBA00006484"/>
    </source>
</evidence>